<evidence type="ECO:0000313" key="3">
    <source>
        <dbReference type="Proteomes" id="UP001642409"/>
    </source>
</evidence>
<gene>
    <name evidence="2" type="ORF">HINF_LOCUS43923</name>
    <name evidence="1" type="ORF">HINF_LOCUS56745</name>
</gene>
<dbReference type="GO" id="GO:0016829">
    <property type="term" value="F:lyase activity"/>
    <property type="evidence" value="ECO:0007669"/>
    <property type="project" value="UniProtKB-KW"/>
</dbReference>
<keyword evidence="1" id="KW-0456">Lyase</keyword>
<dbReference type="SUPFAM" id="SSF51126">
    <property type="entry name" value="Pectin lyase-like"/>
    <property type="match status" value="1"/>
</dbReference>
<dbReference type="EMBL" id="CAXDID020000185">
    <property type="protein sequence ID" value="CAL6050516.1"/>
    <property type="molecule type" value="Genomic_DNA"/>
</dbReference>
<comment type="caution">
    <text evidence="1">The sequence shown here is derived from an EMBL/GenBank/DDBJ whole genome shotgun (WGS) entry which is preliminary data.</text>
</comment>
<dbReference type="EMBL" id="CATOUU010001054">
    <property type="protein sequence ID" value="CAI9969100.1"/>
    <property type="molecule type" value="Genomic_DNA"/>
</dbReference>
<dbReference type="Proteomes" id="UP001642409">
    <property type="component" value="Unassembled WGS sequence"/>
</dbReference>
<dbReference type="InterPro" id="IPR011050">
    <property type="entry name" value="Pectin_lyase_fold/virulence"/>
</dbReference>
<organism evidence="1">
    <name type="scientific">Hexamita inflata</name>
    <dbReference type="NCBI Taxonomy" id="28002"/>
    <lineage>
        <taxon>Eukaryota</taxon>
        <taxon>Metamonada</taxon>
        <taxon>Diplomonadida</taxon>
        <taxon>Hexamitidae</taxon>
        <taxon>Hexamitinae</taxon>
        <taxon>Hexamita</taxon>
    </lineage>
</organism>
<evidence type="ECO:0000313" key="1">
    <source>
        <dbReference type="EMBL" id="CAI9969100.1"/>
    </source>
</evidence>
<name>A0AA86URR9_9EUKA</name>
<reference evidence="2 3" key="2">
    <citation type="submission" date="2024-07" db="EMBL/GenBank/DDBJ databases">
        <authorList>
            <person name="Akdeniz Z."/>
        </authorList>
    </citation>
    <scope>NUCLEOTIDE SEQUENCE [LARGE SCALE GENOMIC DNA]</scope>
</reference>
<dbReference type="AlphaFoldDB" id="A0AA86URR9"/>
<sequence length="751" mass="81957">MICNKKAYISSFEIASVTNSITGASFSTGYVFAQTQNIKNAFIDIADNVYSSQVSPLFQNQVQYYNIKIQIGNQYISQSLTILTINSNIIVDQMIILSATTKSIRVDTNSQLTLLQRTSNLTLAKNIEIKLQFMQGNLGLICEQTGQMKIQNYVIKGFYQTQGYIAFAMFDAYNCNIYFSNIIFKPIFLNFGNQSSYFISKVNNSIIEFSKIEIDIVNQVINLTSTFGMYFQYSGFITQLNHSEFTLSELYYISVSQIITQYINNSGQIIGQSNSNVQILLQRICFNEKLTAQQTIFDSFGLCGQIQGNISILRVSYNYIIDNVSLKAFGIVGNITQSSIFTEVSNVQIQVNIQNETSSLSVSAVFGIVQSIQWKILNIEVQSSQLSANNGSSGYICGNSLNYGEIIQVVTNSSNISSYSNAGSIVGKSSSLFLENIFVNNITIQSQQYSGGILGYVYKVDAVQCSVNNSRIFSAQKSSGLAAYSIYGISQKILIINNKIMSIRSSGMYSEILYMSLVEYSSVINCTITNNQSSNCYLGGIASTIGNNAGKVKSTQICNCTFLVILSTSSFSIGGLIGSSRGKIEISDILIENISMMCTGQSYVYIAGLVALTDIAATATNCTVQKCNFTASTSDMTFMGSFFAQSSNATIKYSLIANNILSSNAQNGSQVGGIVSVIKVLNIICSQVQSVSINYSEAKNCAISINVAKFYTYSSSTVTTVNSGSQGQNFINGIQQLNCDVFTSIISQTGC</sequence>
<reference evidence="1" key="1">
    <citation type="submission" date="2023-06" db="EMBL/GenBank/DDBJ databases">
        <authorList>
            <person name="Kurt Z."/>
        </authorList>
    </citation>
    <scope>NUCLEOTIDE SEQUENCE</scope>
</reference>
<accession>A0AA86URR9</accession>
<keyword evidence="3" id="KW-1185">Reference proteome</keyword>
<proteinExistence type="predicted"/>
<protein>
    <submittedName>
        <fullName evidence="1">Pectin lyase fold/virulence factor</fullName>
    </submittedName>
    <submittedName>
        <fullName evidence="2">Pectin_lyase fold/virulence factor</fullName>
    </submittedName>
</protein>
<evidence type="ECO:0000313" key="2">
    <source>
        <dbReference type="EMBL" id="CAL6050516.1"/>
    </source>
</evidence>